<accession>D6TH24</accession>
<dbReference type="AlphaFoldDB" id="D6TH24"/>
<proteinExistence type="predicted"/>
<reference evidence="2 3" key="1">
    <citation type="journal article" date="2011" name="Stand. Genomic Sci.">
        <title>Non-contiguous finished genome sequence and contextual data of the filamentous soil bacterium Ktedonobacter racemifer type strain (SOSP1-21).</title>
        <authorList>
            <person name="Chang Y.J."/>
            <person name="Land M."/>
            <person name="Hauser L."/>
            <person name="Chertkov O."/>
            <person name="Del Rio T.G."/>
            <person name="Nolan M."/>
            <person name="Copeland A."/>
            <person name="Tice H."/>
            <person name="Cheng J.F."/>
            <person name="Lucas S."/>
            <person name="Han C."/>
            <person name="Goodwin L."/>
            <person name="Pitluck S."/>
            <person name="Ivanova N."/>
            <person name="Ovchinikova G."/>
            <person name="Pati A."/>
            <person name="Chen A."/>
            <person name="Palaniappan K."/>
            <person name="Mavromatis K."/>
            <person name="Liolios K."/>
            <person name="Brettin T."/>
            <person name="Fiebig A."/>
            <person name="Rohde M."/>
            <person name="Abt B."/>
            <person name="Goker M."/>
            <person name="Detter J.C."/>
            <person name="Woyke T."/>
            <person name="Bristow J."/>
            <person name="Eisen J.A."/>
            <person name="Markowitz V."/>
            <person name="Hugenholtz P."/>
            <person name="Kyrpides N.C."/>
            <person name="Klenk H.P."/>
            <person name="Lapidus A."/>
        </authorList>
    </citation>
    <scope>NUCLEOTIDE SEQUENCE [LARGE SCALE GENOMIC DNA]</scope>
    <source>
        <strain evidence="3">DSM 44963</strain>
        <strain evidence="2">SOSP1-21</strain>
    </source>
</reference>
<gene>
    <name evidence="2" type="ORF">Krac_12401</name>
    <name evidence="1" type="ORF">Krac_8839</name>
</gene>
<sequence length="95" mass="10225">MRTYPVVFKEVQVEQGIEGDITFGKGMGLACEGIEPIAESTVGPLNMDGSGLDDDLAQGGTDLNGEQFSMLITVLDGLRQAHIWRDDQWGTTALP</sequence>
<evidence type="ECO:0000313" key="2">
    <source>
        <dbReference type="EMBL" id="EFH90766.1"/>
    </source>
</evidence>
<dbReference type="EMBL" id="ADVG01000001">
    <property type="protein sequence ID" value="EFH90766.1"/>
    <property type="molecule type" value="Genomic_DNA"/>
</dbReference>
<dbReference type="InParanoid" id="D6TH24"/>
<comment type="caution">
    <text evidence="2">The sequence shown here is derived from an EMBL/GenBank/DDBJ whole genome shotgun (WGS) entry which is preliminary data.</text>
</comment>
<dbReference type="Proteomes" id="UP000004508">
    <property type="component" value="Unassembled WGS sequence"/>
</dbReference>
<organism evidence="2 3">
    <name type="scientific">Ktedonobacter racemifer DSM 44963</name>
    <dbReference type="NCBI Taxonomy" id="485913"/>
    <lineage>
        <taxon>Bacteria</taxon>
        <taxon>Bacillati</taxon>
        <taxon>Chloroflexota</taxon>
        <taxon>Ktedonobacteria</taxon>
        <taxon>Ktedonobacterales</taxon>
        <taxon>Ktedonobacteraceae</taxon>
        <taxon>Ktedonobacter</taxon>
    </lineage>
</organism>
<evidence type="ECO:0000313" key="3">
    <source>
        <dbReference type="Proteomes" id="UP000004508"/>
    </source>
</evidence>
<evidence type="ECO:0000313" key="1">
    <source>
        <dbReference type="EMBL" id="EFH87505.1"/>
    </source>
</evidence>
<name>D6TH24_KTERA</name>
<dbReference type="EMBL" id="ADVG01000002">
    <property type="protein sequence ID" value="EFH87505.1"/>
    <property type="molecule type" value="Genomic_DNA"/>
</dbReference>
<protein>
    <submittedName>
        <fullName evidence="2">Uncharacterized protein</fullName>
    </submittedName>
</protein>
<keyword evidence="3" id="KW-1185">Reference proteome</keyword>